<evidence type="ECO:0000313" key="4">
    <source>
        <dbReference type="Proteomes" id="UP000028135"/>
    </source>
</evidence>
<gene>
    <name evidence="3" type="ORF">AL00_01450</name>
</gene>
<dbReference type="Pfam" id="PF00582">
    <property type="entry name" value="Usp"/>
    <property type="match status" value="1"/>
</dbReference>
<dbReference type="InterPro" id="IPR014729">
    <property type="entry name" value="Rossmann-like_a/b/a_fold"/>
</dbReference>
<dbReference type="Proteomes" id="UP000028135">
    <property type="component" value="Unassembled WGS sequence"/>
</dbReference>
<dbReference type="CDD" id="cd00293">
    <property type="entry name" value="USP-like"/>
    <property type="match status" value="1"/>
</dbReference>
<accession>A0A8E0WV81</accession>
<comment type="caution">
    <text evidence="3">The sequence shown here is derived from an EMBL/GenBank/DDBJ whole genome shotgun (WGS) entry which is preliminary data.</text>
</comment>
<proteinExistence type="inferred from homology"/>
<comment type="similarity">
    <text evidence="1">Belongs to the universal stress protein A family.</text>
</comment>
<reference evidence="3 4" key="1">
    <citation type="submission" date="2014-05" db="EMBL/GenBank/DDBJ databases">
        <title>Genome Announcement of Sphingobium lucknowense F2.</title>
        <authorList>
            <person name="Lal R."/>
            <person name="Negi V."/>
            <person name="Lata P."/>
            <person name="Sangwan N."/>
            <person name="Gupta S.K."/>
            <person name="Rao D.L.N."/>
            <person name="Das S."/>
        </authorList>
    </citation>
    <scope>NUCLEOTIDE SEQUENCE [LARGE SCALE GENOMIC DNA]</scope>
    <source>
        <strain evidence="3 4">F2</strain>
    </source>
</reference>
<dbReference type="InterPro" id="IPR006016">
    <property type="entry name" value="UspA"/>
</dbReference>
<feature type="domain" description="UspA" evidence="2">
    <location>
        <begin position="1"/>
        <end position="149"/>
    </location>
</feature>
<dbReference type="InterPro" id="IPR006015">
    <property type="entry name" value="Universal_stress_UspA"/>
</dbReference>
<dbReference type="PRINTS" id="PR01438">
    <property type="entry name" value="UNVRSLSTRESS"/>
</dbReference>
<dbReference type="AlphaFoldDB" id="A0A8E0WV81"/>
<evidence type="ECO:0000259" key="2">
    <source>
        <dbReference type="Pfam" id="PF00582"/>
    </source>
</evidence>
<name>A0A8E0WV81_9SPHN</name>
<dbReference type="Gene3D" id="3.40.50.620">
    <property type="entry name" value="HUPs"/>
    <property type="match status" value="1"/>
</dbReference>
<sequence length="149" mass="15726">MYKRILISTDGSEVAQKGVDHGLALAKALGVDVTIITVTERFQVYSGVVGYDLAWSGAVLDEYAQGQKKAADGILSGARQSAERLGVTVDTLHVPDAEVAEAIIAAAKERNCGLIVMASHGRRGLGRLMLGSKASEVLTHSDIPVLIVR</sequence>
<dbReference type="PANTHER" id="PTHR46268:SF15">
    <property type="entry name" value="UNIVERSAL STRESS PROTEIN HP_0031"/>
    <property type="match status" value="1"/>
</dbReference>
<evidence type="ECO:0000256" key="1">
    <source>
        <dbReference type="ARBA" id="ARBA00008791"/>
    </source>
</evidence>
<dbReference type="SUPFAM" id="SSF52402">
    <property type="entry name" value="Adenine nucleotide alpha hydrolases-like"/>
    <property type="match status" value="1"/>
</dbReference>
<dbReference type="PANTHER" id="PTHR46268">
    <property type="entry name" value="STRESS RESPONSE PROTEIN NHAX"/>
    <property type="match status" value="1"/>
</dbReference>
<evidence type="ECO:0000313" key="3">
    <source>
        <dbReference type="EMBL" id="KER38022.1"/>
    </source>
</evidence>
<dbReference type="EMBL" id="JANF02000004">
    <property type="protein sequence ID" value="KER38022.1"/>
    <property type="molecule type" value="Genomic_DNA"/>
</dbReference>
<organism evidence="3 4">
    <name type="scientific">Sphingobium indicum F2</name>
    <dbReference type="NCBI Taxonomy" id="1450518"/>
    <lineage>
        <taxon>Bacteria</taxon>
        <taxon>Pseudomonadati</taxon>
        <taxon>Pseudomonadota</taxon>
        <taxon>Alphaproteobacteria</taxon>
        <taxon>Sphingomonadales</taxon>
        <taxon>Sphingomonadaceae</taxon>
        <taxon>Sphingobium</taxon>
    </lineage>
</organism>
<dbReference type="RefSeq" id="WP_020820554.1">
    <property type="nucleotide sequence ID" value="NZ_JANF02000004.1"/>
</dbReference>
<protein>
    <submittedName>
        <fullName evidence="3">Universal stress protein UspA</fullName>
    </submittedName>
</protein>